<reference evidence="7" key="2">
    <citation type="journal article" date="2022" name="Microb. Genom.">
        <title>A chromosome-scale genome assembly of the tomato pathogen Cladosporium fulvum reveals a compartmentalized genome architecture and the presence of a dispensable chromosome.</title>
        <authorList>
            <person name="Zaccaron A.Z."/>
            <person name="Chen L.H."/>
            <person name="Samaras A."/>
            <person name="Stergiopoulos I."/>
        </authorList>
    </citation>
    <scope>NUCLEOTIDE SEQUENCE</scope>
    <source>
        <strain evidence="7">Race5_Kim</strain>
    </source>
</reference>
<dbReference type="Pfam" id="PF11779">
    <property type="entry name" value="SPT_ssu-like"/>
    <property type="match status" value="1"/>
</dbReference>
<dbReference type="AlphaFoldDB" id="A0A9Q8UVL2"/>
<accession>A0A9Q8UVL2</accession>
<keyword evidence="4 6" id="KW-1133">Transmembrane helix</keyword>
<gene>
    <name evidence="7" type="ORF">CLAFUR5_13215</name>
</gene>
<evidence type="ECO:0000256" key="5">
    <source>
        <dbReference type="ARBA" id="ARBA00023136"/>
    </source>
</evidence>
<dbReference type="GO" id="GO:0005789">
    <property type="term" value="C:endoplasmic reticulum membrane"/>
    <property type="evidence" value="ECO:0007669"/>
    <property type="project" value="UniProtKB-SubCell"/>
</dbReference>
<evidence type="ECO:0000256" key="6">
    <source>
        <dbReference type="SAM" id="Phobius"/>
    </source>
</evidence>
<organism evidence="7 8">
    <name type="scientific">Passalora fulva</name>
    <name type="common">Tomato leaf mold</name>
    <name type="synonym">Cladosporium fulvum</name>
    <dbReference type="NCBI Taxonomy" id="5499"/>
    <lineage>
        <taxon>Eukaryota</taxon>
        <taxon>Fungi</taxon>
        <taxon>Dikarya</taxon>
        <taxon>Ascomycota</taxon>
        <taxon>Pezizomycotina</taxon>
        <taxon>Dothideomycetes</taxon>
        <taxon>Dothideomycetidae</taxon>
        <taxon>Mycosphaerellales</taxon>
        <taxon>Mycosphaerellaceae</taxon>
        <taxon>Fulvia</taxon>
    </lineage>
</organism>
<evidence type="ECO:0000256" key="1">
    <source>
        <dbReference type="ARBA" id="ARBA00004477"/>
    </source>
</evidence>
<dbReference type="GeneID" id="71993093"/>
<dbReference type="InterPro" id="IPR024512">
    <property type="entry name" value="Ser_palmitoyltrfase_ssu-like"/>
</dbReference>
<keyword evidence="2 6" id="KW-0812">Transmembrane</keyword>
<evidence type="ECO:0000256" key="3">
    <source>
        <dbReference type="ARBA" id="ARBA00022824"/>
    </source>
</evidence>
<evidence type="ECO:0000313" key="8">
    <source>
        <dbReference type="Proteomes" id="UP000756132"/>
    </source>
</evidence>
<dbReference type="RefSeq" id="XP_047768363.1">
    <property type="nucleotide sequence ID" value="XM_047912363.1"/>
</dbReference>
<dbReference type="EMBL" id="CP090173">
    <property type="protein sequence ID" value="UJO23997.1"/>
    <property type="molecule type" value="Genomic_DNA"/>
</dbReference>
<protein>
    <submittedName>
        <fullName evidence="7">Uncharacterized protein</fullName>
    </submittedName>
</protein>
<evidence type="ECO:0000256" key="4">
    <source>
        <dbReference type="ARBA" id="ARBA00022989"/>
    </source>
</evidence>
<evidence type="ECO:0000256" key="2">
    <source>
        <dbReference type="ARBA" id="ARBA00022692"/>
    </source>
</evidence>
<proteinExistence type="predicted"/>
<keyword evidence="5 6" id="KW-0472">Membrane</keyword>
<keyword evidence="3" id="KW-0256">Endoplasmic reticulum</keyword>
<dbReference type="KEGG" id="ffu:CLAFUR5_13215"/>
<keyword evidence="8" id="KW-1185">Reference proteome</keyword>
<evidence type="ECO:0000313" key="7">
    <source>
        <dbReference type="EMBL" id="UJO23997.1"/>
    </source>
</evidence>
<dbReference type="Proteomes" id="UP000756132">
    <property type="component" value="Chromosome 11"/>
</dbReference>
<reference evidence="7" key="1">
    <citation type="submission" date="2021-12" db="EMBL/GenBank/DDBJ databases">
        <authorList>
            <person name="Zaccaron A."/>
            <person name="Stergiopoulos I."/>
        </authorList>
    </citation>
    <scope>NUCLEOTIDE SEQUENCE</scope>
    <source>
        <strain evidence="7">Race5_Kim</strain>
    </source>
</reference>
<sequence length="135" mass="15030">MATYQPCSFPRPPSKEESSIFTKVKYQLHLAYYRYEVNTGQYVMSPGEKLTYNLVVFSLLGLFFFAVSYCLPRSAIAAIHRLVYDLTGHRQALINILRAMDGVVQQSSGGVIARLKGAGVVVALNSNDTDVFAMR</sequence>
<comment type="subcellular location">
    <subcellularLocation>
        <location evidence="1">Endoplasmic reticulum membrane</location>
        <topology evidence="1">Multi-pass membrane protein</topology>
    </subcellularLocation>
</comment>
<dbReference type="OrthoDB" id="202672at2759"/>
<name>A0A9Q8UVL2_PASFU</name>
<feature type="transmembrane region" description="Helical" evidence="6">
    <location>
        <begin position="50"/>
        <end position="71"/>
    </location>
</feature>